<protein>
    <submittedName>
        <fullName evidence="4">Diguanylate cyclase</fullName>
    </submittedName>
</protein>
<feature type="region of interest" description="Disordered" evidence="1">
    <location>
        <begin position="519"/>
        <end position="542"/>
    </location>
</feature>
<dbReference type="InterPro" id="IPR043128">
    <property type="entry name" value="Rev_trsase/Diguanyl_cyclase"/>
</dbReference>
<dbReference type="SUPFAM" id="SSF55785">
    <property type="entry name" value="PYP-like sensor domain (PAS domain)"/>
    <property type="match status" value="2"/>
</dbReference>
<dbReference type="Pfam" id="PF00990">
    <property type="entry name" value="GGDEF"/>
    <property type="match status" value="1"/>
</dbReference>
<dbReference type="PROSITE" id="PS50887">
    <property type="entry name" value="GGDEF"/>
    <property type="match status" value="1"/>
</dbReference>
<dbReference type="InterPro" id="IPR029787">
    <property type="entry name" value="Nucleotide_cyclase"/>
</dbReference>
<feature type="compositionally biased region" description="Polar residues" evidence="1">
    <location>
        <begin position="24"/>
        <end position="35"/>
    </location>
</feature>
<feature type="domain" description="PAS" evidence="2">
    <location>
        <begin position="237"/>
        <end position="273"/>
    </location>
</feature>
<dbReference type="NCBIfam" id="TIGR00229">
    <property type="entry name" value="sensory_box"/>
    <property type="match status" value="2"/>
</dbReference>
<evidence type="ECO:0000259" key="2">
    <source>
        <dbReference type="PROSITE" id="PS50112"/>
    </source>
</evidence>
<gene>
    <name evidence="4" type="ORF">EBN03_24050</name>
</gene>
<dbReference type="AlphaFoldDB" id="A0A3M2KZK3"/>
<comment type="caution">
    <text evidence="4">The sequence shown here is derived from an EMBL/GenBank/DDBJ whole genome shotgun (WGS) entry which is preliminary data.</text>
</comment>
<evidence type="ECO:0000313" key="5">
    <source>
        <dbReference type="Proteomes" id="UP000279275"/>
    </source>
</evidence>
<evidence type="ECO:0000313" key="4">
    <source>
        <dbReference type="EMBL" id="RMI29870.1"/>
    </source>
</evidence>
<dbReference type="Gene3D" id="3.30.450.20">
    <property type="entry name" value="PAS domain"/>
    <property type="match status" value="2"/>
</dbReference>
<sequence>MIVRHDRRPGDPRSSSSPHELFCTASSAQRTQTPGPTDVSKGVAVVDDTPGTRTDPTPLDGRPAAPGDRPARLGDRFPGRGDHSAGLGDHSTAFGEYAATLADHPTRERHRPEDRYATLLDHHPDGVAVHVNGLIAYANPAMLRLAGGQAGHSLIGTPLVSYLDLGSVPELAEGIAGLAEPGDSCGPIGVTMQRLDYRTVDVEVVVVRTRWGDSPAYEIIVHDLTALRTAQAAQRQAEQYFTSVVSQLEEAVVVFDRRGIIQSANAAASRIFGRTSLNETLMGMSIFDVPIGLLDANGYPVPVSRHPVARTLATGETYSRYVFGIDRPDGQRRWLTGTSRLLTPGDPQSPAVSSFIDITEYRASRTQLEFQATHDPLTGLANRALVLSRLSAALSSEDQSVFTVLFIDLDGFKQINDTLGHAIGDTVLQIVAQRLERGLREDDVVGRIGGDEFLVLLSGPETPADVDALISRLRQTMAEPIIARGHRIHVNASIGATPLIRGDRRSPAAVLHDADEAMYRAKPAGRRESATRGRRSDTTHAS</sequence>
<dbReference type="CDD" id="cd00130">
    <property type="entry name" value="PAS"/>
    <property type="match status" value="1"/>
</dbReference>
<feature type="domain" description="GGDEF" evidence="3">
    <location>
        <begin position="400"/>
        <end position="534"/>
    </location>
</feature>
<dbReference type="InterPro" id="IPR035965">
    <property type="entry name" value="PAS-like_dom_sf"/>
</dbReference>
<dbReference type="SMART" id="SM00267">
    <property type="entry name" value="GGDEF"/>
    <property type="match status" value="1"/>
</dbReference>
<organism evidence="4 5">
    <name type="scientific">Nocardia stercoris</name>
    <dbReference type="NCBI Taxonomy" id="2483361"/>
    <lineage>
        <taxon>Bacteria</taxon>
        <taxon>Bacillati</taxon>
        <taxon>Actinomycetota</taxon>
        <taxon>Actinomycetes</taxon>
        <taxon>Mycobacteriales</taxon>
        <taxon>Nocardiaceae</taxon>
        <taxon>Nocardia</taxon>
    </lineage>
</organism>
<dbReference type="EMBL" id="RFFH01000012">
    <property type="protein sequence ID" value="RMI29870.1"/>
    <property type="molecule type" value="Genomic_DNA"/>
</dbReference>
<dbReference type="OrthoDB" id="23692at2"/>
<feature type="region of interest" description="Disordered" evidence="1">
    <location>
        <begin position="1"/>
        <end position="90"/>
    </location>
</feature>
<keyword evidence="5" id="KW-1185">Reference proteome</keyword>
<feature type="compositionally biased region" description="Basic and acidic residues" evidence="1">
    <location>
        <begin position="69"/>
        <end position="83"/>
    </location>
</feature>
<dbReference type="SMART" id="SM00091">
    <property type="entry name" value="PAS"/>
    <property type="match status" value="2"/>
</dbReference>
<name>A0A3M2KZK3_9NOCA</name>
<reference evidence="4 5" key="1">
    <citation type="submission" date="2018-10" db="EMBL/GenBank/DDBJ databases">
        <title>Isolation from cow dung.</title>
        <authorList>
            <person name="Ling L."/>
        </authorList>
    </citation>
    <scope>NUCLEOTIDE SEQUENCE [LARGE SCALE GENOMIC DNA]</scope>
    <source>
        <strain evidence="4 5">NEAU-LL90</strain>
    </source>
</reference>
<dbReference type="CDD" id="cd01949">
    <property type="entry name" value="GGDEF"/>
    <property type="match status" value="1"/>
</dbReference>
<dbReference type="InterPro" id="IPR052155">
    <property type="entry name" value="Biofilm_reg_signaling"/>
</dbReference>
<dbReference type="PANTHER" id="PTHR44757">
    <property type="entry name" value="DIGUANYLATE CYCLASE DGCP"/>
    <property type="match status" value="1"/>
</dbReference>
<feature type="compositionally biased region" description="Low complexity" evidence="1">
    <location>
        <begin position="47"/>
        <end position="60"/>
    </location>
</feature>
<dbReference type="PANTHER" id="PTHR44757:SF2">
    <property type="entry name" value="BIOFILM ARCHITECTURE MAINTENANCE PROTEIN MBAA"/>
    <property type="match status" value="1"/>
</dbReference>
<dbReference type="NCBIfam" id="TIGR00254">
    <property type="entry name" value="GGDEF"/>
    <property type="match status" value="1"/>
</dbReference>
<dbReference type="Proteomes" id="UP000279275">
    <property type="component" value="Unassembled WGS sequence"/>
</dbReference>
<evidence type="ECO:0000256" key="1">
    <source>
        <dbReference type="SAM" id="MobiDB-lite"/>
    </source>
</evidence>
<dbReference type="Gene3D" id="3.30.70.270">
    <property type="match status" value="1"/>
</dbReference>
<accession>A0A3M2KZK3</accession>
<dbReference type="InterPro" id="IPR000160">
    <property type="entry name" value="GGDEF_dom"/>
</dbReference>
<dbReference type="SUPFAM" id="SSF55073">
    <property type="entry name" value="Nucleotide cyclase"/>
    <property type="match status" value="1"/>
</dbReference>
<dbReference type="InterPro" id="IPR000014">
    <property type="entry name" value="PAS"/>
</dbReference>
<dbReference type="Pfam" id="PF13188">
    <property type="entry name" value="PAS_8"/>
    <property type="match status" value="2"/>
</dbReference>
<dbReference type="PROSITE" id="PS50112">
    <property type="entry name" value="PAS"/>
    <property type="match status" value="1"/>
</dbReference>
<proteinExistence type="predicted"/>
<evidence type="ECO:0000259" key="3">
    <source>
        <dbReference type="PROSITE" id="PS50887"/>
    </source>
</evidence>